<dbReference type="PROSITE" id="PS50206">
    <property type="entry name" value="RHODANESE_3"/>
    <property type="match status" value="1"/>
</dbReference>
<dbReference type="Proteomes" id="UP000218810">
    <property type="component" value="Unassembled WGS sequence"/>
</dbReference>
<protein>
    <submittedName>
        <fullName evidence="2">Sulfurtransferase</fullName>
    </submittedName>
</protein>
<dbReference type="InterPro" id="IPR044240">
    <property type="entry name" value="STR4-like"/>
</dbReference>
<keyword evidence="3" id="KW-1185">Reference proteome</keyword>
<reference evidence="3" key="1">
    <citation type="submission" date="2017-09" db="EMBL/GenBank/DDBJ databases">
        <authorList>
            <person name="Zhang Y."/>
            <person name="Huang X."/>
            <person name="Liu J."/>
            <person name="Lu L."/>
            <person name="Peng K."/>
        </authorList>
    </citation>
    <scope>NUCLEOTIDE SEQUENCE [LARGE SCALE GENOMIC DNA]</scope>
    <source>
        <strain evidence="3">S-XJ-1</strain>
    </source>
</reference>
<dbReference type="SUPFAM" id="SSF52821">
    <property type="entry name" value="Rhodanese/Cell cycle control phosphatase"/>
    <property type="match status" value="1"/>
</dbReference>
<evidence type="ECO:0000313" key="2">
    <source>
        <dbReference type="EMBL" id="PAY24154.1"/>
    </source>
</evidence>
<accession>A0A2A2WT50</accession>
<dbReference type="PANTHER" id="PTHR47377">
    <property type="entry name" value="RHODANESE-LIKE DOMAIN-CONTAINING PROTEIN 4, CHLOROPLASTIC"/>
    <property type="match status" value="1"/>
</dbReference>
<keyword evidence="2" id="KW-0808">Transferase</keyword>
<comment type="caution">
    <text evidence="2">The sequence shown here is derived from an EMBL/GenBank/DDBJ whole genome shotgun (WGS) entry which is preliminary data.</text>
</comment>
<evidence type="ECO:0000259" key="1">
    <source>
        <dbReference type="PROSITE" id="PS50206"/>
    </source>
</evidence>
<proteinExistence type="predicted"/>
<sequence>MSDYAGDLAPRQAWDLLASDPSAVLVDVRTSAEWQWVGGADLSELGRRAVGIEWMTSAGEPNHRFLEQLGQAGVDADTPVLFLCRSGHRSAAAASAATAAGLGPAYNVAEGFEGDPDAAGHRGSVNGWKVAGLPWRQS</sequence>
<dbReference type="AlphaFoldDB" id="A0A2A2WT50"/>
<dbReference type="Pfam" id="PF00581">
    <property type="entry name" value="Rhodanese"/>
    <property type="match status" value="1"/>
</dbReference>
<dbReference type="InterPro" id="IPR036873">
    <property type="entry name" value="Rhodanese-like_dom_sf"/>
</dbReference>
<name>A0A2A2WT50_9ACTN</name>
<dbReference type="Gene3D" id="3.40.250.10">
    <property type="entry name" value="Rhodanese-like domain"/>
    <property type="match status" value="1"/>
</dbReference>
<organism evidence="2 3">
    <name type="scientific">Dietzia natronolimnaea</name>
    <dbReference type="NCBI Taxonomy" id="161920"/>
    <lineage>
        <taxon>Bacteria</taxon>
        <taxon>Bacillati</taxon>
        <taxon>Actinomycetota</taxon>
        <taxon>Actinomycetes</taxon>
        <taxon>Mycobacteriales</taxon>
        <taxon>Dietziaceae</taxon>
        <taxon>Dietzia</taxon>
    </lineage>
</organism>
<dbReference type="InterPro" id="IPR001763">
    <property type="entry name" value="Rhodanese-like_dom"/>
</dbReference>
<dbReference type="GO" id="GO:0016740">
    <property type="term" value="F:transferase activity"/>
    <property type="evidence" value="ECO:0007669"/>
    <property type="project" value="UniProtKB-KW"/>
</dbReference>
<dbReference type="RefSeq" id="WP_095717397.1">
    <property type="nucleotide sequence ID" value="NZ_NTGA01000007.1"/>
</dbReference>
<feature type="domain" description="Rhodanese" evidence="1">
    <location>
        <begin position="19"/>
        <end position="124"/>
    </location>
</feature>
<dbReference type="PANTHER" id="PTHR47377:SF1">
    <property type="entry name" value="RHODANESE-LIKE DOMAIN-CONTAINING PROTEIN 4, CHLOROPLASTIC"/>
    <property type="match status" value="1"/>
</dbReference>
<evidence type="ECO:0000313" key="3">
    <source>
        <dbReference type="Proteomes" id="UP000218810"/>
    </source>
</evidence>
<dbReference type="EMBL" id="NTGA01000007">
    <property type="protein sequence ID" value="PAY24154.1"/>
    <property type="molecule type" value="Genomic_DNA"/>
</dbReference>
<dbReference type="OrthoDB" id="9815890at2"/>
<dbReference type="SMART" id="SM00450">
    <property type="entry name" value="RHOD"/>
    <property type="match status" value="1"/>
</dbReference>
<gene>
    <name evidence="2" type="ORF">CEY15_03930</name>
</gene>